<keyword evidence="2" id="KW-0217">Developmental protein</keyword>
<evidence type="ECO:0000256" key="8">
    <source>
        <dbReference type="SAM" id="MobiDB-lite"/>
    </source>
</evidence>
<dbReference type="PRINTS" id="PR00031">
    <property type="entry name" value="HTHREPRESSR"/>
</dbReference>
<gene>
    <name evidence="10" type="ORF">GDO54_013297</name>
</gene>
<dbReference type="GO" id="GO:0000981">
    <property type="term" value="F:DNA-binding transcription factor activity, RNA polymerase II-specific"/>
    <property type="evidence" value="ECO:0007669"/>
    <property type="project" value="InterPro"/>
</dbReference>
<comment type="similarity">
    <text evidence="1">Belongs to the distal-less homeobox family.</text>
</comment>
<evidence type="ECO:0000259" key="9">
    <source>
        <dbReference type="PROSITE" id="PS50071"/>
    </source>
</evidence>
<dbReference type="Proteomes" id="UP001181693">
    <property type="component" value="Unassembled WGS sequence"/>
</dbReference>
<dbReference type="Gene3D" id="1.10.10.60">
    <property type="entry name" value="Homeodomain-like"/>
    <property type="match status" value="1"/>
</dbReference>
<dbReference type="GO" id="GO:0030855">
    <property type="term" value="P:epithelial cell differentiation"/>
    <property type="evidence" value="ECO:0007669"/>
    <property type="project" value="TreeGrafter"/>
</dbReference>
<evidence type="ECO:0000256" key="4">
    <source>
        <dbReference type="ARBA" id="ARBA00023155"/>
    </source>
</evidence>
<keyword evidence="3 6" id="KW-0238">DNA-binding</keyword>
<dbReference type="PANTHER" id="PTHR24327">
    <property type="entry name" value="HOMEOBOX PROTEIN"/>
    <property type="match status" value="1"/>
</dbReference>
<dbReference type="InterPro" id="IPR050460">
    <property type="entry name" value="Distal-less_Homeobox_TF"/>
</dbReference>
<dbReference type="PANTHER" id="PTHR24327:SF28">
    <property type="entry name" value="HOMEOBOX PROTEIN DLX-3"/>
    <property type="match status" value="1"/>
</dbReference>
<evidence type="ECO:0000313" key="11">
    <source>
        <dbReference type="Proteomes" id="UP001181693"/>
    </source>
</evidence>
<dbReference type="SMART" id="SM00389">
    <property type="entry name" value="HOX"/>
    <property type="match status" value="1"/>
</dbReference>
<feature type="domain" description="Homeobox" evidence="9">
    <location>
        <begin position="131"/>
        <end position="191"/>
    </location>
</feature>
<dbReference type="Pfam" id="PF00046">
    <property type="entry name" value="Homeodomain"/>
    <property type="match status" value="1"/>
</dbReference>
<dbReference type="PROSITE" id="PS00027">
    <property type="entry name" value="HOMEOBOX_1"/>
    <property type="match status" value="1"/>
</dbReference>
<dbReference type="FunFam" id="1.10.10.60:FF:000048">
    <property type="entry name" value="Distal-less homeobox 2"/>
    <property type="match status" value="1"/>
</dbReference>
<dbReference type="InterPro" id="IPR009057">
    <property type="entry name" value="Homeodomain-like_sf"/>
</dbReference>
<dbReference type="InterPro" id="IPR020479">
    <property type="entry name" value="HD_metazoa"/>
</dbReference>
<organism evidence="10 11">
    <name type="scientific">Pyxicephalus adspersus</name>
    <name type="common">African bullfrog</name>
    <dbReference type="NCBI Taxonomy" id="30357"/>
    <lineage>
        <taxon>Eukaryota</taxon>
        <taxon>Metazoa</taxon>
        <taxon>Chordata</taxon>
        <taxon>Craniata</taxon>
        <taxon>Vertebrata</taxon>
        <taxon>Euteleostomi</taxon>
        <taxon>Amphibia</taxon>
        <taxon>Batrachia</taxon>
        <taxon>Anura</taxon>
        <taxon>Neobatrachia</taxon>
        <taxon>Ranoidea</taxon>
        <taxon>Pyxicephalidae</taxon>
        <taxon>Pyxicephalinae</taxon>
        <taxon>Pyxicephalus</taxon>
    </lineage>
</organism>
<sequence>MSGTYEKKMAVLTDLSTSMSCHTVSKDSPTLPESTATDMGYYSGPLAGGQHDYYQSQAYSQSLNPYSYHHHPQFNLGGLMGADGFMPKDDYQYGGGYRSFGHFREAPAQEPAVSVKEEPETEVRMVNGKPKKIRKPRTIYSSYQLAALQRRFQKAQYLALPERAELAAQLGLTQTQVKIWFQNRRSKFKKLYKNGEGPSLEHSPNNSDFMACNSPSSPPNWENSRSRTPQQQSLPHCSSPSYLENYNQWFNQQNQPGPHLQPPDALHQPPPNPVY</sequence>
<dbReference type="InterPro" id="IPR000047">
    <property type="entry name" value="HTH_motif"/>
</dbReference>
<comment type="caution">
    <text evidence="10">The sequence shown here is derived from an EMBL/GenBank/DDBJ whole genome shotgun (WGS) entry which is preliminary data.</text>
</comment>
<proteinExistence type="inferred from homology"/>
<feature type="DNA-binding region" description="Homeobox" evidence="6">
    <location>
        <begin position="133"/>
        <end position="192"/>
    </location>
</feature>
<evidence type="ECO:0000256" key="2">
    <source>
        <dbReference type="ARBA" id="ARBA00022473"/>
    </source>
</evidence>
<dbReference type="SUPFAM" id="SSF46689">
    <property type="entry name" value="Homeodomain-like"/>
    <property type="match status" value="1"/>
</dbReference>
<accession>A0AAV3AJK1</accession>
<dbReference type="AlphaFoldDB" id="A0AAV3AJK1"/>
<evidence type="ECO:0000256" key="7">
    <source>
        <dbReference type="RuleBase" id="RU000682"/>
    </source>
</evidence>
<evidence type="ECO:0000256" key="3">
    <source>
        <dbReference type="ARBA" id="ARBA00023125"/>
    </source>
</evidence>
<comment type="subcellular location">
    <subcellularLocation>
        <location evidence="6 7">Nucleus</location>
    </subcellularLocation>
</comment>
<dbReference type="InterPro" id="IPR017970">
    <property type="entry name" value="Homeobox_CS"/>
</dbReference>
<keyword evidence="4 6" id="KW-0371">Homeobox</keyword>
<evidence type="ECO:0000256" key="5">
    <source>
        <dbReference type="ARBA" id="ARBA00023242"/>
    </source>
</evidence>
<evidence type="ECO:0000313" key="10">
    <source>
        <dbReference type="EMBL" id="DBA22253.1"/>
    </source>
</evidence>
<dbReference type="PRINTS" id="PR00024">
    <property type="entry name" value="HOMEOBOX"/>
</dbReference>
<evidence type="ECO:0000256" key="6">
    <source>
        <dbReference type="PROSITE-ProRule" id="PRU00108"/>
    </source>
</evidence>
<protein>
    <recommendedName>
        <fullName evidence="9">Homeobox domain-containing protein</fullName>
    </recommendedName>
</protein>
<dbReference type="InterPro" id="IPR022135">
    <property type="entry name" value="Distal-less_N"/>
</dbReference>
<dbReference type="GO" id="GO:0005634">
    <property type="term" value="C:nucleus"/>
    <property type="evidence" value="ECO:0007669"/>
    <property type="project" value="UniProtKB-SubCell"/>
</dbReference>
<name>A0AAV3AJK1_PYXAD</name>
<evidence type="ECO:0000256" key="1">
    <source>
        <dbReference type="ARBA" id="ARBA00007916"/>
    </source>
</evidence>
<dbReference type="Pfam" id="PF12413">
    <property type="entry name" value="DLL_N"/>
    <property type="match status" value="1"/>
</dbReference>
<dbReference type="InterPro" id="IPR001356">
    <property type="entry name" value="HD"/>
</dbReference>
<dbReference type="PROSITE" id="PS50071">
    <property type="entry name" value="HOMEOBOX_2"/>
    <property type="match status" value="1"/>
</dbReference>
<reference evidence="10" key="1">
    <citation type="thesis" date="2020" institute="ProQuest LLC" country="789 East Eisenhower Parkway, Ann Arbor, MI, USA">
        <title>Comparative Genomics and Chromosome Evolution.</title>
        <authorList>
            <person name="Mudd A.B."/>
        </authorList>
    </citation>
    <scope>NUCLEOTIDE SEQUENCE</scope>
    <source>
        <strain evidence="10">1538</strain>
        <tissue evidence="10">Blood</tissue>
    </source>
</reference>
<dbReference type="GO" id="GO:0000978">
    <property type="term" value="F:RNA polymerase II cis-regulatory region sequence-specific DNA binding"/>
    <property type="evidence" value="ECO:0007669"/>
    <property type="project" value="TreeGrafter"/>
</dbReference>
<keyword evidence="5 6" id="KW-0539">Nucleus</keyword>
<feature type="compositionally biased region" description="Polar residues" evidence="8">
    <location>
        <begin position="227"/>
        <end position="256"/>
    </location>
</feature>
<feature type="region of interest" description="Disordered" evidence="8">
    <location>
        <begin position="196"/>
        <end position="275"/>
    </location>
</feature>
<feature type="compositionally biased region" description="Low complexity" evidence="8">
    <location>
        <begin position="213"/>
        <end position="223"/>
    </location>
</feature>
<dbReference type="CDD" id="cd00086">
    <property type="entry name" value="homeodomain"/>
    <property type="match status" value="1"/>
</dbReference>
<keyword evidence="11" id="KW-1185">Reference proteome</keyword>
<dbReference type="EMBL" id="DYDO01000006">
    <property type="protein sequence ID" value="DBA22253.1"/>
    <property type="molecule type" value="Genomic_DNA"/>
</dbReference>